<evidence type="ECO:0000256" key="3">
    <source>
        <dbReference type="ARBA" id="ARBA00023163"/>
    </source>
</evidence>
<evidence type="ECO:0000313" key="8">
    <source>
        <dbReference type="Proteomes" id="UP000549616"/>
    </source>
</evidence>
<dbReference type="AlphaFoldDB" id="A0A853BAW0"/>
<dbReference type="Pfam" id="PF09339">
    <property type="entry name" value="HTH_IclR"/>
    <property type="match status" value="1"/>
</dbReference>
<evidence type="ECO:0000259" key="5">
    <source>
        <dbReference type="PROSITE" id="PS51077"/>
    </source>
</evidence>
<dbReference type="PANTHER" id="PTHR30136:SF24">
    <property type="entry name" value="HTH-TYPE TRANSCRIPTIONAL REPRESSOR ALLR"/>
    <property type="match status" value="1"/>
</dbReference>
<dbReference type="Pfam" id="PF01614">
    <property type="entry name" value="IclR_C"/>
    <property type="match status" value="1"/>
</dbReference>
<dbReference type="GO" id="GO:0045892">
    <property type="term" value="P:negative regulation of DNA-templated transcription"/>
    <property type="evidence" value="ECO:0007669"/>
    <property type="project" value="TreeGrafter"/>
</dbReference>
<sequence length="267" mass="28797">MTTTDPAAEPAPQPTGQPGTQTLIRGLRVLEALTAQDRPIGVGELSRILELPKSTVQRLLRTLEQEGWAQTSNGAVTRWQLSPRLLTLARRDTLSKSLREVAKPHLVALAARTGETIHFSVLDRDVQLVLIDRVDSIHPVRTFNAIGATTALHTSCGGKAVLAMLPPAKAEEILARPLEKVMPNTSVDPQHLMHQVLEARERGYAVNISENRANVCAVGAAVADSSGHPIAAVAISMPDIRFDPARVPEWGAWVSETARAITDALAH</sequence>
<protein>
    <submittedName>
        <fullName evidence="7">IclR family acetate operon transcriptional repressor</fullName>
    </submittedName>
</protein>
<feature type="domain" description="IclR-ED" evidence="6">
    <location>
        <begin position="84"/>
        <end position="267"/>
    </location>
</feature>
<keyword evidence="2" id="KW-0238">DNA-binding</keyword>
<dbReference type="SUPFAM" id="SSF46785">
    <property type="entry name" value="Winged helix' DNA-binding domain"/>
    <property type="match status" value="1"/>
</dbReference>
<dbReference type="PROSITE" id="PS51077">
    <property type="entry name" value="HTH_ICLR"/>
    <property type="match status" value="1"/>
</dbReference>
<evidence type="ECO:0000313" key="7">
    <source>
        <dbReference type="EMBL" id="NYI91811.1"/>
    </source>
</evidence>
<reference evidence="7 8" key="1">
    <citation type="submission" date="2020-07" db="EMBL/GenBank/DDBJ databases">
        <title>Sequencing the genomes of 1000 actinobacteria strains.</title>
        <authorList>
            <person name="Klenk H.-P."/>
        </authorList>
    </citation>
    <scope>NUCLEOTIDE SEQUENCE [LARGE SCALE GENOMIC DNA]</scope>
    <source>
        <strain evidence="7 8">DSM 104006</strain>
    </source>
</reference>
<evidence type="ECO:0000256" key="4">
    <source>
        <dbReference type="SAM" id="MobiDB-lite"/>
    </source>
</evidence>
<keyword evidence="3" id="KW-0804">Transcription</keyword>
<accession>A0A853BAW0</accession>
<dbReference type="Gene3D" id="3.30.450.40">
    <property type="match status" value="1"/>
</dbReference>
<proteinExistence type="predicted"/>
<feature type="domain" description="HTH iclR-type" evidence="5">
    <location>
        <begin position="20"/>
        <end position="83"/>
    </location>
</feature>
<dbReference type="InterPro" id="IPR014757">
    <property type="entry name" value="Tscrpt_reg_IclR_C"/>
</dbReference>
<dbReference type="InterPro" id="IPR005471">
    <property type="entry name" value="Tscrpt_reg_IclR_N"/>
</dbReference>
<dbReference type="SMART" id="SM00346">
    <property type="entry name" value="HTH_ICLR"/>
    <property type="match status" value="1"/>
</dbReference>
<keyword evidence="8" id="KW-1185">Reference proteome</keyword>
<name>A0A853BAW0_9PSEU</name>
<dbReference type="SUPFAM" id="SSF55781">
    <property type="entry name" value="GAF domain-like"/>
    <property type="match status" value="1"/>
</dbReference>
<dbReference type="GO" id="GO:0003677">
    <property type="term" value="F:DNA binding"/>
    <property type="evidence" value="ECO:0007669"/>
    <property type="project" value="UniProtKB-KW"/>
</dbReference>
<dbReference type="PROSITE" id="PS51078">
    <property type="entry name" value="ICLR_ED"/>
    <property type="match status" value="1"/>
</dbReference>
<keyword evidence="1" id="KW-0805">Transcription regulation</keyword>
<dbReference type="GO" id="GO:0003700">
    <property type="term" value="F:DNA-binding transcription factor activity"/>
    <property type="evidence" value="ECO:0007669"/>
    <property type="project" value="TreeGrafter"/>
</dbReference>
<gene>
    <name evidence="7" type="ORF">HNR02_005186</name>
</gene>
<comment type="caution">
    <text evidence="7">The sequence shown here is derived from an EMBL/GenBank/DDBJ whole genome shotgun (WGS) entry which is preliminary data.</text>
</comment>
<dbReference type="InterPro" id="IPR050707">
    <property type="entry name" value="HTH_MetabolicPath_Reg"/>
</dbReference>
<dbReference type="InterPro" id="IPR011991">
    <property type="entry name" value="ArsR-like_HTH"/>
</dbReference>
<organism evidence="7 8">
    <name type="scientific">Amycolatopsis endophytica</name>
    <dbReference type="NCBI Taxonomy" id="860233"/>
    <lineage>
        <taxon>Bacteria</taxon>
        <taxon>Bacillati</taxon>
        <taxon>Actinomycetota</taxon>
        <taxon>Actinomycetes</taxon>
        <taxon>Pseudonocardiales</taxon>
        <taxon>Pseudonocardiaceae</taxon>
        <taxon>Amycolatopsis</taxon>
    </lineage>
</organism>
<dbReference type="RefSeq" id="WP_179776137.1">
    <property type="nucleotide sequence ID" value="NZ_JACCFK010000002.1"/>
</dbReference>
<dbReference type="EMBL" id="JACCFK010000002">
    <property type="protein sequence ID" value="NYI91811.1"/>
    <property type="molecule type" value="Genomic_DNA"/>
</dbReference>
<evidence type="ECO:0000259" key="6">
    <source>
        <dbReference type="PROSITE" id="PS51078"/>
    </source>
</evidence>
<evidence type="ECO:0000256" key="1">
    <source>
        <dbReference type="ARBA" id="ARBA00023015"/>
    </source>
</evidence>
<dbReference type="CDD" id="cd00090">
    <property type="entry name" value="HTH_ARSR"/>
    <property type="match status" value="1"/>
</dbReference>
<dbReference type="InterPro" id="IPR036390">
    <property type="entry name" value="WH_DNA-bd_sf"/>
</dbReference>
<dbReference type="PANTHER" id="PTHR30136">
    <property type="entry name" value="HELIX-TURN-HELIX TRANSCRIPTIONAL REGULATOR, ICLR FAMILY"/>
    <property type="match status" value="1"/>
</dbReference>
<dbReference type="InterPro" id="IPR036388">
    <property type="entry name" value="WH-like_DNA-bd_sf"/>
</dbReference>
<feature type="region of interest" description="Disordered" evidence="4">
    <location>
        <begin position="1"/>
        <end position="20"/>
    </location>
</feature>
<dbReference type="Gene3D" id="1.10.10.10">
    <property type="entry name" value="Winged helix-like DNA-binding domain superfamily/Winged helix DNA-binding domain"/>
    <property type="match status" value="1"/>
</dbReference>
<dbReference type="InterPro" id="IPR029016">
    <property type="entry name" value="GAF-like_dom_sf"/>
</dbReference>
<evidence type="ECO:0000256" key="2">
    <source>
        <dbReference type="ARBA" id="ARBA00023125"/>
    </source>
</evidence>
<dbReference type="Proteomes" id="UP000549616">
    <property type="component" value="Unassembled WGS sequence"/>
</dbReference>